<evidence type="ECO:0000313" key="2">
    <source>
        <dbReference type="Proteomes" id="UP000799770"/>
    </source>
</evidence>
<sequence length="208" mass="23700">MAYKQPSWVRKSEKLNIALVIELFRVLLPDKICQLIGDGGEGDLLIYEYAKKELEERLKLLEVHNDYFANLSMGCIRAHSIWPIVAERTRIFTPVPEHPYTLNHGQPDFLAAYIVCKEAILELCPAAQGTKVKLKLLTTIDAEGEQVDIFDQSGPEEKLLRNFKMCANTDESVVVVRVVLRVLDAFARNKDCRRLILEAVLPYLDQSE</sequence>
<dbReference type="EMBL" id="ML977375">
    <property type="protein sequence ID" value="KAF2105638.1"/>
    <property type="molecule type" value="Genomic_DNA"/>
</dbReference>
<dbReference type="Proteomes" id="UP000799770">
    <property type="component" value="Unassembled WGS sequence"/>
</dbReference>
<protein>
    <submittedName>
        <fullName evidence="1">Uncharacterized protein</fullName>
    </submittedName>
</protein>
<dbReference type="AlphaFoldDB" id="A0A6A5YHL7"/>
<accession>A0A6A5YHL7</accession>
<reference evidence="1" key="1">
    <citation type="journal article" date="2020" name="Stud. Mycol.">
        <title>101 Dothideomycetes genomes: a test case for predicting lifestyles and emergence of pathogens.</title>
        <authorList>
            <person name="Haridas S."/>
            <person name="Albert R."/>
            <person name="Binder M."/>
            <person name="Bloem J."/>
            <person name="Labutti K."/>
            <person name="Salamov A."/>
            <person name="Andreopoulos B."/>
            <person name="Baker S."/>
            <person name="Barry K."/>
            <person name="Bills G."/>
            <person name="Bluhm B."/>
            <person name="Cannon C."/>
            <person name="Castanera R."/>
            <person name="Culley D."/>
            <person name="Daum C."/>
            <person name="Ezra D."/>
            <person name="Gonzalez J."/>
            <person name="Henrissat B."/>
            <person name="Kuo A."/>
            <person name="Liang C."/>
            <person name="Lipzen A."/>
            <person name="Lutzoni F."/>
            <person name="Magnuson J."/>
            <person name="Mondo S."/>
            <person name="Nolan M."/>
            <person name="Ohm R."/>
            <person name="Pangilinan J."/>
            <person name="Park H.-J."/>
            <person name="Ramirez L."/>
            <person name="Alfaro M."/>
            <person name="Sun H."/>
            <person name="Tritt A."/>
            <person name="Yoshinaga Y."/>
            <person name="Zwiers L.-H."/>
            <person name="Turgeon B."/>
            <person name="Goodwin S."/>
            <person name="Spatafora J."/>
            <person name="Crous P."/>
            <person name="Grigoriev I."/>
        </authorList>
    </citation>
    <scope>NUCLEOTIDE SEQUENCE</scope>
    <source>
        <strain evidence="1">CBS 627.86</strain>
    </source>
</reference>
<evidence type="ECO:0000313" key="1">
    <source>
        <dbReference type="EMBL" id="KAF2105638.1"/>
    </source>
</evidence>
<proteinExistence type="predicted"/>
<keyword evidence="2" id="KW-1185">Reference proteome</keyword>
<name>A0A6A5YHL7_9PLEO</name>
<gene>
    <name evidence="1" type="ORF">BDV96DRAFT_655410</name>
</gene>
<organism evidence="1 2">
    <name type="scientific">Lophiotrema nucula</name>
    <dbReference type="NCBI Taxonomy" id="690887"/>
    <lineage>
        <taxon>Eukaryota</taxon>
        <taxon>Fungi</taxon>
        <taxon>Dikarya</taxon>
        <taxon>Ascomycota</taxon>
        <taxon>Pezizomycotina</taxon>
        <taxon>Dothideomycetes</taxon>
        <taxon>Pleosporomycetidae</taxon>
        <taxon>Pleosporales</taxon>
        <taxon>Lophiotremataceae</taxon>
        <taxon>Lophiotrema</taxon>
    </lineage>
</organism>